<proteinExistence type="predicted"/>
<evidence type="ECO:0000313" key="2">
    <source>
        <dbReference type="EMBL" id="KAK0397213.1"/>
    </source>
</evidence>
<gene>
    <name evidence="2" type="ORF">QR680_002035</name>
</gene>
<protein>
    <submittedName>
        <fullName evidence="2">Uncharacterized protein</fullName>
    </submittedName>
</protein>
<reference evidence="2" key="1">
    <citation type="submission" date="2023-06" db="EMBL/GenBank/DDBJ databases">
        <title>Genomic analysis of the entomopathogenic nematode Steinernema hermaphroditum.</title>
        <authorList>
            <person name="Schwarz E.M."/>
            <person name="Heppert J.K."/>
            <person name="Baniya A."/>
            <person name="Schwartz H.T."/>
            <person name="Tan C.-H."/>
            <person name="Antoshechkin I."/>
            <person name="Sternberg P.W."/>
            <person name="Goodrich-Blair H."/>
            <person name="Dillman A.R."/>
        </authorList>
    </citation>
    <scope>NUCLEOTIDE SEQUENCE</scope>
    <source>
        <strain evidence="2">PS9179</strain>
        <tissue evidence="2">Whole animal</tissue>
    </source>
</reference>
<sequence length="91" mass="9769">MFTASLLVVLLVASAVSGQMTFSDGWGKRSAPSAGSFVDNADPMASPKLARCNQAYSIALGQIHSEMTKVDAAFQQCQRDATRMARRSLDK</sequence>
<keyword evidence="1" id="KW-0732">Signal</keyword>
<dbReference type="EMBL" id="JAUCMV010000005">
    <property type="protein sequence ID" value="KAK0397213.1"/>
    <property type="molecule type" value="Genomic_DNA"/>
</dbReference>
<evidence type="ECO:0000256" key="1">
    <source>
        <dbReference type="SAM" id="SignalP"/>
    </source>
</evidence>
<feature type="signal peptide" evidence="1">
    <location>
        <begin position="1"/>
        <end position="18"/>
    </location>
</feature>
<feature type="chain" id="PRO_5041249764" evidence="1">
    <location>
        <begin position="19"/>
        <end position="91"/>
    </location>
</feature>
<comment type="caution">
    <text evidence="2">The sequence shown here is derived from an EMBL/GenBank/DDBJ whole genome shotgun (WGS) entry which is preliminary data.</text>
</comment>
<name>A0AA39H2N2_9BILA</name>
<dbReference type="AlphaFoldDB" id="A0AA39H2N2"/>
<organism evidence="2 3">
    <name type="scientific">Steinernema hermaphroditum</name>
    <dbReference type="NCBI Taxonomy" id="289476"/>
    <lineage>
        <taxon>Eukaryota</taxon>
        <taxon>Metazoa</taxon>
        <taxon>Ecdysozoa</taxon>
        <taxon>Nematoda</taxon>
        <taxon>Chromadorea</taxon>
        <taxon>Rhabditida</taxon>
        <taxon>Tylenchina</taxon>
        <taxon>Panagrolaimomorpha</taxon>
        <taxon>Strongyloidoidea</taxon>
        <taxon>Steinernematidae</taxon>
        <taxon>Steinernema</taxon>
    </lineage>
</organism>
<accession>A0AA39H2N2</accession>
<keyword evidence="3" id="KW-1185">Reference proteome</keyword>
<dbReference type="Proteomes" id="UP001175271">
    <property type="component" value="Unassembled WGS sequence"/>
</dbReference>
<evidence type="ECO:0000313" key="3">
    <source>
        <dbReference type="Proteomes" id="UP001175271"/>
    </source>
</evidence>